<dbReference type="InterPro" id="IPR036641">
    <property type="entry name" value="HPT_dom_sf"/>
</dbReference>
<organism evidence="1 2">
    <name type="scientific">Vibrio rotiferianus</name>
    <dbReference type="NCBI Taxonomy" id="190895"/>
    <lineage>
        <taxon>Bacteria</taxon>
        <taxon>Pseudomonadati</taxon>
        <taxon>Pseudomonadota</taxon>
        <taxon>Gammaproteobacteria</taxon>
        <taxon>Vibrionales</taxon>
        <taxon>Vibrionaceae</taxon>
        <taxon>Vibrio</taxon>
    </lineage>
</organism>
<evidence type="ECO:0000313" key="2">
    <source>
        <dbReference type="Proteomes" id="UP000315115"/>
    </source>
</evidence>
<dbReference type="SUPFAM" id="SSF47226">
    <property type="entry name" value="Histidine-containing phosphotransfer domain, HPT domain"/>
    <property type="match status" value="1"/>
</dbReference>
<sequence>MLNFEVLSQYMNNDPEIISAVLMTYMKDYENASTLVQKLQNESNWSELFLVSHNLKSILAGFGEKITVSALERIETQTRLRLPPDDKDMALIIEQLDAINTQIHNYLLGIT</sequence>
<dbReference type="EMBL" id="AP019799">
    <property type="protein sequence ID" value="BBL90782.1"/>
    <property type="molecule type" value="Genomic_DNA"/>
</dbReference>
<dbReference type="Gene3D" id="1.20.120.160">
    <property type="entry name" value="HPT domain"/>
    <property type="match status" value="1"/>
</dbReference>
<dbReference type="Proteomes" id="UP000315115">
    <property type="component" value="Chromosome 2"/>
</dbReference>
<gene>
    <name evidence="1" type="ORF">VroAM7_34350</name>
</gene>
<evidence type="ECO:0000313" key="1">
    <source>
        <dbReference type="EMBL" id="BBL90782.1"/>
    </source>
</evidence>
<dbReference type="RefSeq" id="WP_143693512.1">
    <property type="nucleotide sequence ID" value="NZ_AP019799.1"/>
</dbReference>
<dbReference type="GO" id="GO:0000160">
    <property type="term" value="P:phosphorelay signal transduction system"/>
    <property type="evidence" value="ECO:0007669"/>
    <property type="project" value="InterPro"/>
</dbReference>
<evidence type="ECO:0008006" key="3">
    <source>
        <dbReference type="Google" id="ProtNLM"/>
    </source>
</evidence>
<reference evidence="2" key="1">
    <citation type="submission" date="2019-07" db="EMBL/GenBank/DDBJ databases">
        <title>Complete Genome Sequences of Vibrion rotiferianus strain AM7.</title>
        <authorList>
            <person name="Miyazaki K."/>
            <person name="Wiseschart A."/>
            <person name="Pootanakit K."/>
            <person name="Ishimori K."/>
            <person name="Kitahara K."/>
        </authorList>
    </citation>
    <scope>NUCLEOTIDE SEQUENCE [LARGE SCALE GENOMIC DNA]</scope>
    <source>
        <strain evidence="2">AM7</strain>
    </source>
</reference>
<name>A0A510IAI3_9VIBR</name>
<accession>A0A510IAI3</accession>
<proteinExistence type="predicted"/>
<dbReference type="AlphaFoldDB" id="A0A510IAI3"/>
<protein>
    <recommendedName>
        <fullName evidence="3">Phosphorelay protein LuxU</fullName>
    </recommendedName>
</protein>